<keyword evidence="1" id="KW-0732">Signal</keyword>
<accession>A0A9E8SLC9</accession>
<keyword evidence="3" id="KW-0378">Hydrolase</keyword>
<keyword evidence="4" id="KW-1185">Reference proteome</keyword>
<dbReference type="Pfam" id="PF00144">
    <property type="entry name" value="Beta-lactamase"/>
    <property type="match status" value="1"/>
</dbReference>
<protein>
    <submittedName>
        <fullName evidence="3">Serine hydrolase</fullName>
    </submittedName>
</protein>
<dbReference type="KEGG" id="dpf:ON006_05750"/>
<evidence type="ECO:0000313" key="4">
    <source>
        <dbReference type="Proteomes" id="UP001164653"/>
    </source>
</evidence>
<name>A0A9E8SLC9_9BACT</name>
<dbReference type="PANTHER" id="PTHR43283:SF3">
    <property type="entry name" value="BETA-LACTAMASE FAMILY PROTEIN (AFU_ORTHOLOGUE AFUA_5G07500)"/>
    <property type="match status" value="1"/>
</dbReference>
<dbReference type="RefSeq" id="WP_244819434.1">
    <property type="nucleotide sequence ID" value="NZ_CP112998.1"/>
</dbReference>
<feature type="signal peptide" evidence="1">
    <location>
        <begin position="1"/>
        <end position="20"/>
    </location>
</feature>
<feature type="domain" description="Beta-lactamase-related" evidence="2">
    <location>
        <begin position="55"/>
        <end position="335"/>
    </location>
</feature>
<evidence type="ECO:0000259" key="2">
    <source>
        <dbReference type="Pfam" id="PF00144"/>
    </source>
</evidence>
<dbReference type="Proteomes" id="UP001164653">
    <property type="component" value="Chromosome"/>
</dbReference>
<evidence type="ECO:0000256" key="1">
    <source>
        <dbReference type="SAM" id="SignalP"/>
    </source>
</evidence>
<dbReference type="PROSITE" id="PS51257">
    <property type="entry name" value="PROKAR_LIPOPROTEIN"/>
    <property type="match status" value="1"/>
</dbReference>
<dbReference type="Gene3D" id="3.40.710.10">
    <property type="entry name" value="DD-peptidase/beta-lactamase superfamily"/>
    <property type="match status" value="1"/>
</dbReference>
<dbReference type="SUPFAM" id="SSF56601">
    <property type="entry name" value="beta-lactamase/transpeptidase-like"/>
    <property type="match status" value="1"/>
</dbReference>
<reference evidence="3" key="1">
    <citation type="submission" date="2022-11" db="EMBL/GenBank/DDBJ databases">
        <title>Dyadobacter pollutisoli sp. nov., isolated from plastic dumped soil.</title>
        <authorList>
            <person name="Kim J.M."/>
            <person name="Kim K.R."/>
            <person name="Lee J.K."/>
            <person name="Hao L."/>
            <person name="Jeon C.O."/>
        </authorList>
    </citation>
    <scope>NUCLEOTIDE SEQUENCE</scope>
    <source>
        <strain evidence="3">U1</strain>
    </source>
</reference>
<dbReference type="GO" id="GO:0016787">
    <property type="term" value="F:hydrolase activity"/>
    <property type="evidence" value="ECO:0007669"/>
    <property type="project" value="UniProtKB-KW"/>
</dbReference>
<dbReference type="InterPro" id="IPR001466">
    <property type="entry name" value="Beta-lactam-related"/>
</dbReference>
<dbReference type="InterPro" id="IPR012338">
    <property type="entry name" value="Beta-lactam/transpept-like"/>
</dbReference>
<sequence>MKLQMIKTLLSCVIAYIFLACNTQNVTPDDPNPPYDFNQVDKFIETNLANYNDQVVVLVSQNGKLIYHKAMGLDSASIKPIASASKWLSAAVMMSMVDDHKISLDDTVGKFLPIFTKNKKGDITIRQLFSHTAGFDGDSPQGFEYQRDITLAAAVDSIALYVPLAFSPGSAFSYGSSAMHIGGRIAELVSGKSWQDLFNEKIGNPCQMNVRYGSASNPIIAGGANTSAADYLKFLEMVVDKGMYKGRRVLSESALAVMLSDQTNGAVIKGTPYASNPFSPYPNTSIRYGMGNWLDVVDAGGNVLESSSPGLFGTHPWQDSKNKMAGIIFTQTTPKKSALTSLEIRKMIRDIVN</sequence>
<dbReference type="EMBL" id="CP112998">
    <property type="protein sequence ID" value="WAC13455.1"/>
    <property type="molecule type" value="Genomic_DNA"/>
</dbReference>
<organism evidence="3 4">
    <name type="scientific">Dyadobacter pollutisoli</name>
    <dbReference type="NCBI Taxonomy" id="2910158"/>
    <lineage>
        <taxon>Bacteria</taxon>
        <taxon>Pseudomonadati</taxon>
        <taxon>Bacteroidota</taxon>
        <taxon>Cytophagia</taxon>
        <taxon>Cytophagales</taxon>
        <taxon>Spirosomataceae</taxon>
        <taxon>Dyadobacter</taxon>
    </lineage>
</organism>
<feature type="chain" id="PRO_5038638504" evidence="1">
    <location>
        <begin position="21"/>
        <end position="353"/>
    </location>
</feature>
<gene>
    <name evidence="3" type="ORF">ON006_05750</name>
</gene>
<dbReference type="InterPro" id="IPR050789">
    <property type="entry name" value="Diverse_Enzym_Activities"/>
</dbReference>
<proteinExistence type="predicted"/>
<dbReference type="AlphaFoldDB" id="A0A9E8SLC9"/>
<dbReference type="PANTHER" id="PTHR43283">
    <property type="entry name" value="BETA-LACTAMASE-RELATED"/>
    <property type="match status" value="1"/>
</dbReference>
<evidence type="ECO:0000313" key="3">
    <source>
        <dbReference type="EMBL" id="WAC13455.1"/>
    </source>
</evidence>